<dbReference type="OrthoDB" id="193300at2759"/>
<dbReference type="EMBL" id="UYRR01031004">
    <property type="protein sequence ID" value="VDK43164.1"/>
    <property type="molecule type" value="Genomic_DNA"/>
</dbReference>
<feature type="compositionally biased region" description="Low complexity" evidence="1">
    <location>
        <begin position="251"/>
        <end position="266"/>
    </location>
</feature>
<proteinExistence type="predicted"/>
<reference evidence="5" key="1">
    <citation type="submission" date="2017-02" db="UniProtKB">
        <authorList>
            <consortium name="WormBaseParasite"/>
        </authorList>
    </citation>
    <scope>IDENTIFICATION</scope>
</reference>
<evidence type="ECO:0000256" key="1">
    <source>
        <dbReference type="SAM" id="MobiDB-lite"/>
    </source>
</evidence>
<protein>
    <submittedName>
        <fullName evidence="5">Sperm flagellar protein 1 (inferred by orthology to a human protein)</fullName>
    </submittedName>
</protein>
<dbReference type="InterPro" id="IPR010441">
    <property type="entry name" value="CH_2"/>
</dbReference>
<feature type="domain" description="Calponin-homology (CH)" evidence="2">
    <location>
        <begin position="8"/>
        <end position="113"/>
    </location>
</feature>
<dbReference type="AlphaFoldDB" id="A0A0M3JSM9"/>
<evidence type="ECO:0000313" key="3">
    <source>
        <dbReference type="EMBL" id="VDK43164.1"/>
    </source>
</evidence>
<name>A0A0M3JSM9_ANISI</name>
<dbReference type="GO" id="GO:0005930">
    <property type="term" value="C:axoneme"/>
    <property type="evidence" value="ECO:0007669"/>
    <property type="project" value="TreeGrafter"/>
</dbReference>
<dbReference type="PANTHER" id="PTHR12509:SF9">
    <property type="entry name" value="SPERM FLAGELLAR PROTEIN 1 ISOFORM X1"/>
    <property type="match status" value="1"/>
</dbReference>
<dbReference type="GO" id="GO:0051493">
    <property type="term" value="P:regulation of cytoskeleton organization"/>
    <property type="evidence" value="ECO:0007669"/>
    <property type="project" value="TreeGrafter"/>
</dbReference>
<reference evidence="3 4" key="2">
    <citation type="submission" date="2018-11" db="EMBL/GenBank/DDBJ databases">
        <authorList>
            <consortium name="Pathogen Informatics"/>
        </authorList>
    </citation>
    <scope>NUCLEOTIDE SEQUENCE [LARGE SCALE GENOMIC DNA]</scope>
</reference>
<dbReference type="Gene3D" id="1.10.418.10">
    <property type="entry name" value="Calponin-like domain"/>
    <property type="match status" value="1"/>
</dbReference>
<dbReference type="Proteomes" id="UP000267096">
    <property type="component" value="Unassembled WGS sequence"/>
</dbReference>
<sequence length="283" mass="32437">MSLPTLDDNSVDDLYKWLSNVPFSKQIKNIAKDFSDGVLIAELVAHFLPRYISLANYTAVNSNALKRYNWETLNKMVFVHLNFNVNQNLIQKVTTSQPGAIEFILFRLRERIEEAIQEGRFRPSRRRSRSVASRGQSFIPAVKTVPFNRSAFCCATEASVSLQKYHQSQQEVLAKDEQIQKLYARIRHLERLVQLKDERISEMSKQMEKMMQMIYRDQQMNCTSTMRMSNVTTAMPSTVHHSSRTATPQNSSDGRSSTIITSSSSPIRDQTDSLVANSFIDLK</sequence>
<feature type="compositionally biased region" description="Polar residues" evidence="1">
    <location>
        <begin position="235"/>
        <end position="250"/>
    </location>
</feature>
<evidence type="ECO:0000313" key="5">
    <source>
        <dbReference type="WBParaSite" id="ASIM_0001099001-mRNA-1"/>
    </source>
</evidence>
<dbReference type="Pfam" id="PF06294">
    <property type="entry name" value="CH_2"/>
    <property type="match status" value="1"/>
</dbReference>
<keyword evidence="4" id="KW-1185">Reference proteome</keyword>
<dbReference type="PROSITE" id="PS50021">
    <property type="entry name" value="CH"/>
    <property type="match status" value="1"/>
</dbReference>
<dbReference type="FunFam" id="1.10.418.10:FF:000059">
    <property type="entry name" value="RIKEN cDNA 6430531B16 gene"/>
    <property type="match status" value="1"/>
</dbReference>
<evidence type="ECO:0000313" key="4">
    <source>
        <dbReference type="Proteomes" id="UP000267096"/>
    </source>
</evidence>
<evidence type="ECO:0000259" key="2">
    <source>
        <dbReference type="PROSITE" id="PS50021"/>
    </source>
</evidence>
<accession>A0A0M3JSM9</accession>
<dbReference type="PANTHER" id="PTHR12509">
    <property type="entry name" value="SPERMATOGENESIS-ASSOCIATED 4-RELATED"/>
    <property type="match status" value="1"/>
</dbReference>
<dbReference type="GO" id="GO:0008017">
    <property type="term" value="F:microtubule binding"/>
    <property type="evidence" value="ECO:0007669"/>
    <property type="project" value="TreeGrafter"/>
</dbReference>
<dbReference type="WBParaSite" id="ASIM_0001099001-mRNA-1">
    <property type="protein sequence ID" value="ASIM_0001099001-mRNA-1"/>
    <property type="gene ID" value="ASIM_0001099001"/>
</dbReference>
<gene>
    <name evidence="3" type="ORF">ASIM_LOCUS10548</name>
</gene>
<dbReference type="InterPro" id="IPR036872">
    <property type="entry name" value="CH_dom_sf"/>
</dbReference>
<dbReference type="SUPFAM" id="SSF47576">
    <property type="entry name" value="Calponin-homology domain, CH-domain"/>
    <property type="match status" value="1"/>
</dbReference>
<dbReference type="InterPro" id="IPR001715">
    <property type="entry name" value="CH_dom"/>
</dbReference>
<feature type="region of interest" description="Disordered" evidence="1">
    <location>
        <begin position="235"/>
        <end position="266"/>
    </location>
</feature>
<organism evidence="5">
    <name type="scientific">Anisakis simplex</name>
    <name type="common">Herring worm</name>
    <dbReference type="NCBI Taxonomy" id="6269"/>
    <lineage>
        <taxon>Eukaryota</taxon>
        <taxon>Metazoa</taxon>
        <taxon>Ecdysozoa</taxon>
        <taxon>Nematoda</taxon>
        <taxon>Chromadorea</taxon>
        <taxon>Rhabditida</taxon>
        <taxon>Spirurina</taxon>
        <taxon>Ascaridomorpha</taxon>
        <taxon>Ascaridoidea</taxon>
        <taxon>Anisakidae</taxon>
        <taxon>Anisakis</taxon>
        <taxon>Anisakis simplex complex</taxon>
    </lineage>
</organism>
<dbReference type="InterPro" id="IPR052111">
    <property type="entry name" value="Spermatogenesis_Ciliary_MAP"/>
</dbReference>